<feature type="compositionally biased region" description="Basic and acidic residues" evidence="1">
    <location>
        <begin position="464"/>
        <end position="499"/>
    </location>
</feature>
<proteinExistence type="predicted"/>
<dbReference type="InterPro" id="IPR019406">
    <property type="entry name" value="APLF_PBZ"/>
</dbReference>
<feature type="domain" description="PBZ-type" evidence="2">
    <location>
        <begin position="465"/>
        <end position="490"/>
    </location>
</feature>
<dbReference type="EMBL" id="CAXAMN010028916">
    <property type="protein sequence ID" value="CAK9118066.1"/>
    <property type="molecule type" value="Genomic_DNA"/>
</dbReference>
<sequence length="598" mass="67480">MGCCGTKGAVWKAKLEDVKLRIMMRKPWRKTYASGQPPDIAELSRAVNDLEQCHGYFESEGTDRESLGIIQNLANALVEELHSLMDPRLIKQHRGALEHMVRLSKQVNNFRANKSDLVGQKYKALVKEELRKLLDSCEYSMSACEATRLLPTSKKVVGSLEEAAKMLREVPEMEVEYVNTCRSWCDLVLTVLPSTIEEQPRDVKAILELTSKADGSLRNCVDRSRVWAPLAARAREVRDNVAATVASGKLLELEELVSKDLNLSRAIKLLDEFSELCVNPDETQKVKLRGCISTLVETIQSAFEQAIASGDTAGMQTLLSCAKDLDEKQKKCIGEEAGLISRSLEQKKAGVTLKSILPNAERNVREQSQELHKHFLQAEERFKKTDPEKLEQLATGARWRFRLGSGKFREFQEEKIQEVEALYQSWCKKGKPTNKQDCRYEITIQVKGAGPPTKSMASTGPGGPRERCPYGEKCYRKNPEHRKDMSHPGDPDWDDNPAKEADGEVRLETYSLDFHLMTQVNLTRGGRAMRPIKRDEGKTLGQEITHVYREKVTEFVKDTEDTFSQAEVELHLLGGSEREDMQKQADALVEAMRPALVE</sequence>
<name>A0ABP0T0T9_9DINO</name>
<evidence type="ECO:0000313" key="4">
    <source>
        <dbReference type="Proteomes" id="UP001642484"/>
    </source>
</evidence>
<keyword evidence="4" id="KW-1185">Reference proteome</keyword>
<accession>A0ABP0T0T9</accession>
<gene>
    <name evidence="3" type="ORF">CCMP2556_LOCUS55253</name>
</gene>
<dbReference type="Proteomes" id="UP001642484">
    <property type="component" value="Unassembled WGS sequence"/>
</dbReference>
<reference evidence="3 4" key="1">
    <citation type="submission" date="2024-02" db="EMBL/GenBank/DDBJ databases">
        <authorList>
            <person name="Chen Y."/>
            <person name="Shah S."/>
            <person name="Dougan E. K."/>
            <person name="Thang M."/>
            <person name="Chan C."/>
        </authorList>
    </citation>
    <scope>NUCLEOTIDE SEQUENCE [LARGE SCALE GENOMIC DNA]</scope>
</reference>
<evidence type="ECO:0000256" key="1">
    <source>
        <dbReference type="SAM" id="MobiDB-lite"/>
    </source>
</evidence>
<evidence type="ECO:0000259" key="2">
    <source>
        <dbReference type="Pfam" id="PF10283"/>
    </source>
</evidence>
<evidence type="ECO:0000313" key="3">
    <source>
        <dbReference type="EMBL" id="CAK9118066.1"/>
    </source>
</evidence>
<dbReference type="Pfam" id="PF10283">
    <property type="entry name" value="zf-CCHH"/>
    <property type="match status" value="1"/>
</dbReference>
<comment type="caution">
    <text evidence="3">The sequence shown here is derived from an EMBL/GenBank/DDBJ whole genome shotgun (WGS) entry which is preliminary data.</text>
</comment>
<feature type="region of interest" description="Disordered" evidence="1">
    <location>
        <begin position="448"/>
        <end position="499"/>
    </location>
</feature>
<protein>
    <recommendedName>
        <fullName evidence="2">PBZ-type domain-containing protein</fullName>
    </recommendedName>
</protein>
<organism evidence="3 4">
    <name type="scientific">Durusdinium trenchii</name>
    <dbReference type="NCBI Taxonomy" id="1381693"/>
    <lineage>
        <taxon>Eukaryota</taxon>
        <taxon>Sar</taxon>
        <taxon>Alveolata</taxon>
        <taxon>Dinophyceae</taxon>
        <taxon>Suessiales</taxon>
        <taxon>Symbiodiniaceae</taxon>
        <taxon>Durusdinium</taxon>
    </lineage>
</organism>